<feature type="compositionally biased region" description="Polar residues" evidence="1">
    <location>
        <begin position="14"/>
        <end position="33"/>
    </location>
</feature>
<protein>
    <submittedName>
        <fullName evidence="2">Uncharacterized protein</fullName>
    </submittedName>
</protein>
<name>A0A218XN19_PUNGR</name>
<dbReference type="Proteomes" id="UP000197138">
    <property type="component" value="Unassembled WGS sequence"/>
</dbReference>
<comment type="caution">
    <text evidence="2">The sequence shown here is derived from an EMBL/GenBank/DDBJ whole genome shotgun (WGS) entry which is preliminary data.</text>
</comment>
<evidence type="ECO:0000313" key="3">
    <source>
        <dbReference type="Proteomes" id="UP000197138"/>
    </source>
</evidence>
<sequence length="107" mass="11523">MNGRCYSAQKQRKQLTVGTRARSASETPRTIQKNQRETKEIWSSTGSGAVAASLGHRSMQQNANRSSTAANTAQTKQHDNATKSVRPESESEGGGELTAPPLLLLLL</sequence>
<feature type="region of interest" description="Disordered" evidence="1">
    <location>
        <begin position="1"/>
        <end position="107"/>
    </location>
</feature>
<feature type="compositionally biased region" description="Basic and acidic residues" evidence="1">
    <location>
        <begin position="76"/>
        <end position="89"/>
    </location>
</feature>
<proteinExistence type="predicted"/>
<accession>A0A218XN19</accession>
<gene>
    <name evidence="2" type="ORF">CDL15_Pgr015690</name>
</gene>
<reference evidence="3" key="1">
    <citation type="journal article" date="2017" name="Plant J.">
        <title>The pomegranate (Punica granatum L.) genome and the genomics of punicalagin biosynthesis.</title>
        <authorList>
            <person name="Qin G."/>
            <person name="Xu C."/>
            <person name="Ming R."/>
            <person name="Tang H."/>
            <person name="Guyot R."/>
            <person name="Kramer E.M."/>
            <person name="Hu Y."/>
            <person name="Yi X."/>
            <person name="Qi Y."/>
            <person name="Xu X."/>
            <person name="Gao Z."/>
            <person name="Pan H."/>
            <person name="Jian J."/>
            <person name="Tian Y."/>
            <person name="Yue Z."/>
            <person name="Xu Y."/>
        </authorList>
    </citation>
    <scope>NUCLEOTIDE SEQUENCE [LARGE SCALE GENOMIC DNA]</scope>
    <source>
        <strain evidence="3">cv. Dabenzi</strain>
    </source>
</reference>
<evidence type="ECO:0000256" key="1">
    <source>
        <dbReference type="SAM" id="MobiDB-lite"/>
    </source>
</evidence>
<feature type="compositionally biased region" description="Low complexity" evidence="1">
    <location>
        <begin position="60"/>
        <end position="75"/>
    </location>
</feature>
<dbReference type="EMBL" id="MTKT01001080">
    <property type="protein sequence ID" value="OWM86655.1"/>
    <property type="molecule type" value="Genomic_DNA"/>
</dbReference>
<evidence type="ECO:0000313" key="2">
    <source>
        <dbReference type="EMBL" id="OWM86655.1"/>
    </source>
</evidence>
<dbReference type="AlphaFoldDB" id="A0A218XN19"/>
<organism evidence="2 3">
    <name type="scientific">Punica granatum</name>
    <name type="common">Pomegranate</name>
    <dbReference type="NCBI Taxonomy" id="22663"/>
    <lineage>
        <taxon>Eukaryota</taxon>
        <taxon>Viridiplantae</taxon>
        <taxon>Streptophyta</taxon>
        <taxon>Embryophyta</taxon>
        <taxon>Tracheophyta</taxon>
        <taxon>Spermatophyta</taxon>
        <taxon>Magnoliopsida</taxon>
        <taxon>eudicotyledons</taxon>
        <taxon>Gunneridae</taxon>
        <taxon>Pentapetalae</taxon>
        <taxon>rosids</taxon>
        <taxon>malvids</taxon>
        <taxon>Myrtales</taxon>
        <taxon>Lythraceae</taxon>
        <taxon>Punica</taxon>
    </lineage>
</organism>